<dbReference type="AlphaFoldDB" id="A0AAN8WB90"/>
<evidence type="ECO:0000313" key="2">
    <source>
        <dbReference type="Proteomes" id="UP001381693"/>
    </source>
</evidence>
<keyword evidence="2" id="KW-1185">Reference proteome</keyword>
<accession>A0AAN8WB90</accession>
<organism evidence="1 2">
    <name type="scientific">Halocaridina rubra</name>
    <name type="common">Hawaiian red shrimp</name>
    <dbReference type="NCBI Taxonomy" id="373956"/>
    <lineage>
        <taxon>Eukaryota</taxon>
        <taxon>Metazoa</taxon>
        <taxon>Ecdysozoa</taxon>
        <taxon>Arthropoda</taxon>
        <taxon>Crustacea</taxon>
        <taxon>Multicrustacea</taxon>
        <taxon>Malacostraca</taxon>
        <taxon>Eumalacostraca</taxon>
        <taxon>Eucarida</taxon>
        <taxon>Decapoda</taxon>
        <taxon>Pleocyemata</taxon>
        <taxon>Caridea</taxon>
        <taxon>Atyoidea</taxon>
        <taxon>Atyidae</taxon>
        <taxon>Halocaridina</taxon>
    </lineage>
</organism>
<proteinExistence type="predicted"/>
<name>A0AAN8WB90_HALRR</name>
<protein>
    <submittedName>
        <fullName evidence="1">Uncharacterized protein</fullName>
    </submittedName>
</protein>
<gene>
    <name evidence="1" type="ORF">SK128_023227</name>
</gene>
<comment type="caution">
    <text evidence="1">The sequence shown here is derived from an EMBL/GenBank/DDBJ whole genome shotgun (WGS) entry which is preliminary data.</text>
</comment>
<dbReference type="EMBL" id="JAXCGZ010022770">
    <property type="protein sequence ID" value="KAK7024418.1"/>
    <property type="molecule type" value="Genomic_DNA"/>
</dbReference>
<evidence type="ECO:0000313" key="1">
    <source>
        <dbReference type="EMBL" id="KAK7024418.1"/>
    </source>
</evidence>
<dbReference type="Proteomes" id="UP001381693">
    <property type="component" value="Unassembled WGS sequence"/>
</dbReference>
<reference evidence="1 2" key="1">
    <citation type="submission" date="2023-11" db="EMBL/GenBank/DDBJ databases">
        <title>Halocaridina rubra genome assembly.</title>
        <authorList>
            <person name="Smith C."/>
        </authorList>
    </citation>
    <scope>NUCLEOTIDE SEQUENCE [LARGE SCALE GENOMIC DNA]</scope>
    <source>
        <strain evidence="1">EP-1</strain>
        <tissue evidence="1">Whole</tissue>
    </source>
</reference>
<sequence length="73" mass="7744">MILGCRTHCEIEFLRAVADGSLEGVLGVSMELLGMGVCCVGISRPQSLAPKAVVSGTCKLECRVIRVCEAYIT</sequence>